<organism evidence="9 10">
    <name type="scientific">Mycena venus</name>
    <dbReference type="NCBI Taxonomy" id="2733690"/>
    <lineage>
        <taxon>Eukaryota</taxon>
        <taxon>Fungi</taxon>
        <taxon>Dikarya</taxon>
        <taxon>Basidiomycota</taxon>
        <taxon>Agaricomycotina</taxon>
        <taxon>Agaricomycetes</taxon>
        <taxon>Agaricomycetidae</taxon>
        <taxon>Agaricales</taxon>
        <taxon>Marasmiineae</taxon>
        <taxon>Mycenaceae</taxon>
        <taxon>Mycena</taxon>
    </lineage>
</organism>
<comment type="caution">
    <text evidence="9">The sequence shown here is derived from an EMBL/GenBank/DDBJ whole genome shotgun (WGS) entry which is preliminary data.</text>
</comment>
<evidence type="ECO:0000256" key="1">
    <source>
        <dbReference type="ARBA" id="ARBA00001971"/>
    </source>
</evidence>
<comment type="similarity">
    <text evidence="3">Belongs to the cytochrome P450 family.</text>
</comment>
<dbReference type="Proteomes" id="UP000620124">
    <property type="component" value="Unassembled WGS sequence"/>
</dbReference>
<evidence type="ECO:0000256" key="5">
    <source>
        <dbReference type="ARBA" id="ARBA00022723"/>
    </source>
</evidence>
<dbReference type="GO" id="GO:0004497">
    <property type="term" value="F:monooxygenase activity"/>
    <property type="evidence" value="ECO:0007669"/>
    <property type="project" value="UniProtKB-KW"/>
</dbReference>
<dbReference type="AlphaFoldDB" id="A0A8H6TW57"/>
<keyword evidence="5" id="KW-0479">Metal-binding</keyword>
<dbReference type="InterPro" id="IPR002401">
    <property type="entry name" value="Cyt_P450_E_grp-I"/>
</dbReference>
<dbReference type="Gene3D" id="1.10.630.10">
    <property type="entry name" value="Cytochrome P450"/>
    <property type="match status" value="1"/>
</dbReference>
<dbReference type="Pfam" id="PF00067">
    <property type="entry name" value="p450"/>
    <property type="match status" value="1"/>
</dbReference>
<dbReference type="EMBL" id="JACAZI010000044">
    <property type="protein sequence ID" value="KAF7326503.1"/>
    <property type="molecule type" value="Genomic_DNA"/>
</dbReference>
<accession>A0A8H6TW57</accession>
<dbReference type="InterPro" id="IPR036396">
    <property type="entry name" value="Cyt_P450_sf"/>
</dbReference>
<keyword evidence="4" id="KW-0349">Heme</keyword>
<keyword evidence="8" id="KW-0503">Monooxygenase</keyword>
<evidence type="ECO:0000256" key="6">
    <source>
        <dbReference type="ARBA" id="ARBA00023002"/>
    </source>
</evidence>
<evidence type="ECO:0000313" key="9">
    <source>
        <dbReference type="EMBL" id="KAF7326503.1"/>
    </source>
</evidence>
<evidence type="ECO:0000256" key="8">
    <source>
        <dbReference type="ARBA" id="ARBA00023033"/>
    </source>
</evidence>
<name>A0A8H6TW57_9AGAR</name>
<keyword evidence="7" id="KW-0408">Iron</keyword>
<dbReference type="PRINTS" id="PR00463">
    <property type="entry name" value="EP450I"/>
</dbReference>
<evidence type="ECO:0000256" key="3">
    <source>
        <dbReference type="ARBA" id="ARBA00010617"/>
    </source>
</evidence>
<evidence type="ECO:0000256" key="4">
    <source>
        <dbReference type="ARBA" id="ARBA00022617"/>
    </source>
</evidence>
<dbReference type="PANTHER" id="PTHR46300">
    <property type="entry name" value="P450, PUTATIVE (EUROFUNG)-RELATED-RELATED"/>
    <property type="match status" value="1"/>
</dbReference>
<proteinExistence type="inferred from homology"/>
<reference evidence="9" key="1">
    <citation type="submission" date="2020-05" db="EMBL/GenBank/DDBJ databases">
        <title>Mycena genomes resolve the evolution of fungal bioluminescence.</title>
        <authorList>
            <person name="Tsai I.J."/>
        </authorList>
    </citation>
    <scope>NUCLEOTIDE SEQUENCE</scope>
    <source>
        <strain evidence="9">CCC161011</strain>
    </source>
</reference>
<evidence type="ECO:0000313" key="10">
    <source>
        <dbReference type="Proteomes" id="UP000620124"/>
    </source>
</evidence>
<evidence type="ECO:0000256" key="7">
    <source>
        <dbReference type="ARBA" id="ARBA00023004"/>
    </source>
</evidence>
<keyword evidence="6" id="KW-0560">Oxidoreductase</keyword>
<gene>
    <name evidence="9" type="ORF">MVEN_02613900</name>
</gene>
<sequence>MARPKFTLYELLGWNPSLGFLQAEDFKPMQTQEARTLVRNLVESTPDKYDKSISRFATGIITQIVAGHRITSDDDPYLRMSNMIYEAMSKTGPPGSSPIDFFPLLQHFPLWFPGTSHMDVEQQQVGEAMPSFVLEKLEQMKEGDDEENLKGAAATMFGAGEATTWTTLSIFILAMVLHPECQAKAQEQIDSVVGGLRLPDFEDRDDLPLVEGILQETLRWNPGVPLGLPHRAMEDDFYRGMFIPKGSLIFANIRGMALEESVYSNPESFNPERYIPKPAGKGEPYFSNVPFGFGRRISDGRAYQSSD</sequence>
<dbReference type="SUPFAM" id="SSF48264">
    <property type="entry name" value="Cytochrome P450"/>
    <property type="match status" value="1"/>
</dbReference>
<keyword evidence="10" id="KW-1185">Reference proteome</keyword>
<protein>
    <submittedName>
        <fullName evidence="9">O-methylsterigmatocystin oxidoreductase</fullName>
    </submittedName>
</protein>
<dbReference type="GO" id="GO:0016705">
    <property type="term" value="F:oxidoreductase activity, acting on paired donors, with incorporation or reduction of molecular oxygen"/>
    <property type="evidence" value="ECO:0007669"/>
    <property type="project" value="InterPro"/>
</dbReference>
<dbReference type="GO" id="GO:0020037">
    <property type="term" value="F:heme binding"/>
    <property type="evidence" value="ECO:0007669"/>
    <property type="project" value="InterPro"/>
</dbReference>
<dbReference type="InterPro" id="IPR050364">
    <property type="entry name" value="Cytochrome_P450_fung"/>
</dbReference>
<dbReference type="InterPro" id="IPR001128">
    <property type="entry name" value="Cyt_P450"/>
</dbReference>
<comment type="cofactor">
    <cofactor evidence="1">
        <name>heme</name>
        <dbReference type="ChEBI" id="CHEBI:30413"/>
    </cofactor>
</comment>
<evidence type="ECO:0000256" key="2">
    <source>
        <dbReference type="ARBA" id="ARBA00005179"/>
    </source>
</evidence>
<dbReference type="GO" id="GO:0005506">
    <property type="term" value="F:iron ion binding"/>
    <property type="evidence" value="ECO:0007669"/>
    <property type="project" value="InterPro"/>
</dbReference>
<dbReference type="PANTHER" id="PTHR46300:SF5">
    <property type="entry name" value="CYTOCHROME P450"/>
    <property type="match status" value="1"/>
</dbReference>
<dbReference type="OrthoDB" id="2789670at2759"/>
<comment type="pathway">
    <text evidence="2">Secondary metabolite biosynthesis.</text>
</comment>